<feature type="transmembrane region" description="Helical" evidence="1">
    <location>
        <begin position="27"/>
        <end position="43"/>
    </location>
</feature>
<proteinExistence type="predicted"/>
<organism evidence="2 3">
    <name type="scientific">Senegalia massiliensis</name>
    <dbReference type="NCBI Taxonomy" id="1720316"/>
    <lineage>
        <taxon>Bacteria</taxon>
        <taxon>Bacillati</taxon>
        <taxon>Bacillota</taxon>
        <taxon>Clostridia</taxon>
        <taxon>Eubacteriales</taxon>
        <taxon>Clostridiaceae</taxon>
        <taxon>Senegalia</taxon>
    </lineage>
</organism>
<evidence type="ECO:0000313" key="2">
    <source>
        <dbReference type="EMBL" id="NBI07211.1"/>
    </source>
</evidence>
<keyword evidence="1" id="KW-0472">Membrane</keyword>
<keyword evidence="1" id="KW-0812">Transmembrane</keyword>
<dbReference type="EMBL" id="QXXA01000010">
    <property type="protein sequence ID" value="NBI07211.1"/>
    <property type="molecule type" value="Genomic_DNA"/>
</dbReference>
<dbReference type="AlphaFoldDB" id="A0A845QY67"/>
<comment type="caution">
    <text evidence="2">The sequence shown here is derived from an EMBL/GenBank/DDBJ whole genome shotgun (WGS) entry which is preliminary data.</text>
</comment>
<dbReference type="Proteomes" id="UP000467132">
    <property type="component" value="Unassembled WGS sequence"/>
</dbReference>
<sequence>MNKWPLFIISIGLLIIASSPMFKNQVINIIMGALVIGIGIILFKKSKKG</sequence>
<keyword evidence="3" id="KW-1185">Reference proteome</keyword>
<evidence type="ECO:0000256" key="1">
    <source>
        <dbReference type="SAM" id="Phobius"/>
    </source>
</evidence>
<name>A0A845QY67_9CLOT</name>
<accession>A0A845QY67</accession>
<keyword evidence="1" id="KW-1133">Transmembrane helix</keyword>
<protein>
    <submittedName>
        <fullName evidence="2">LPXTG cell wall anchor domain-containing protein</fullName>
    </submittedName>
</protein>
<dbReference type="RefSeq" id="WP_160197672.1">
    <property type="nucleotide sequence ID" value="NZ_QXXA01000010.1"/>
</dbReference>
<gene>
    <name evidence="2" type="ORF">D3Z33_10135</name>
</gene>
<dbReference type="NCBIfam" id="TIGR01167">
    <property type="entry name" value="LPXTG_anchor"/>
    <property type="match status" value="1"/>
</dbReference>
<reference evidence="2 3" key="1">
    <citation type="submission" date="2018-08" db="EMBL/GenBank/DDBJ databases">
        <title>Murine metabolic-syndrome-specific gut microbial biobank.</title>
        <authorList>
            <person name="Liu C."/>
        </authorList>
    </citation>
    <scope>NUCLEOTIDE SEQUENCE [LARGE SCALE GENOMIC DNA]</scope>
    <source>
        <strain evidence="2 3">583</strain>
    </source>
</reference>
<evidence type="ECO:0000313" key="3">
    <source>
        <dbReference type="Proteomes" id="UP000467132"/>
    </source>
</evidence>